<keyword evidence="5 9" id="KW-0472">Membrane</keyword>
<evidence type="ECO:0000256" key="2">
    <source>
        <dbReference type="ARBA" id="ARBA00022519"/>
    </source>
</evidence>
<evidence type="ECO:0000256" key="3">
    <source>
        <dbReference type="ARBA" id="ARBA00022692"/>
    </source>
</evidence>
<feature type="domain" description="HAMP" evidence="12">
    <location>
        <begin position="208"/>
        <end position="262"/>
    </location>
</feature>
<dbReference type="PROSITE" id="PS50192">
    <property type="entry name" value="T_SNARE"/>
    <property type="match status" value="1"/>
</dbReference>
<reference evidence="13 14" key="1">
    <citation type="submission" date="2020-08" db="EMBL/GenBank/DDBJ databases">
        <title>Genomic Encyclopedia of Type Strains, Phase IV (KMG-IV): sequencing the most valuable type-strain genomes for metagenomic binning, comparative biology and taxonomic classification.</title>
        <authorList>
            <person name="Goeker M."/>
        </authorList>
    </citation>
    <scope>NUCLEOTIDE SEQUENCE [LARGE SCALE GENOMIC DNA]</scope>
    <source>
        <strain evidence="13 14">DSM 26287</strain>
    </source>
</reference>
<dbReference type="Pfam" id="PF00015">
    <property type="entry name" value="MCPsignal"/>
    <property type="match status" value="1"/>
</dbReference>
<sequence length="539" mass="57578">MNFLNKLSITKKIYLIPIIGSISFIFYLSLSTITANQNVQMLSKAKDVQFPVVQYSKEVSVSIVRISEMLSGAVTTGEADTIDTANKLASHINELIDKIGAISPEFSNDKQTMKSQFDNYYSQAKTLSLGMIDGTINYEKLPEMGKEMSDAFDLVSATVDQFNKKNVEIFESDISYANESAEDLVNTGYVMGFITIALLFGAAIPIIAGITSSLNNVINSLRDLADGEGDLTIRLESKTNDEVGELVIYFNRFIEKLQVTIKKVVDIALPLSTMASTVSVTAEQTNTITMTQQQGAQNAKDAVENLNISVHSVADNAAQAASASTETSKISSHGAEVVERTVSTIHQLAATVEKSSDVIDQLDNDANQVGVILDVIRGIAEQTNLLALNAAIEAARAGEQGRGFAVVADEVRTLASRTQDSTIEIQTTIEKLQAAAKEAVNAMSSGKELAENSVEQVSAAGISLKEITSSVAQINSMTADIASATEAQSDSAKQIVTHVDDISSSTAKTHQASKELASVSGDLAHLANDLEVIAKGFKV</sequence>
<dbReference type="PROSITE" id="PS50111">
    <property type="entry name" value="CHEMOTAXIS_TRANSDUC_2"/>
    <property type="match status" value="1"/>
</dbReference>
<dbReference type="AlphaFoldDB" id="A0A7X0NDS2"/>
<dbReference type="GO" id="GO:0006935">
    <property type="term" value="P:chemotaxis"/>
    <property type="evidence" value="ECO:0007669"/>
    <property type="project" value="UniProtKB-ARBA"/>
</dbReference>
<dbReference type="GO" id="GO:0005886">
    <property type="term" value="C:plasma membrane"/>
    <property type="evidence" value="ECO:0007669"/>
    <property type="project" value="UniProtKB-SubCell"/>
</dbReference>
<accession>A0A7X0NDS2</accession>
<dbReference type="InterPro" id="IPR004089">
    <property type="entry name" value="MCPsignal_dom"/>
</dbReference>
<evidence type="ECO:0000259" key="11">
    <source>
        <dbReference type="PROSITE" id="PS50192"/>
    </source>
</evidence>
<dbReference type="Gene3D" id="1.10.287.950">
    <property type="entry name" value="Methyl-accepting chemotaxis protein"/>
    <property type="match status" value="1"/>
</dbReference>
<feature type="transmembrane region" description="Helical" evidence="9">
    <location>
        <begin position="189"/>
        <end position="210"/>
    </location>
</feature>
<evidence type="ECO:0000256" key="6">
    <source>
        <dbReference type="ARBA" id="ARBA00023224"/>
    </source>
</evidence>
<dbReference type="PANTHER" id="PTHR32089:SF119">
    <property type="entry name" value="METHYL-ACCEPTING CHEMOTAXIS PROTEIN CTPL"/>
    <property type="match status" value="1"/>
</dbReference>
<comment type="caution">
    <text evidence="13">The sequence shown here is derived from an EMBL/GenBank/DDBJ whole genome shotgun (WGS) entry which is preliminary data.</text>
</comment>
<dbReference type="GO" id="GO:0007165">
    <property type="term" value="P:signal transduction"/>
    <property type="evidence" value="ECO:0007669"/>
    <property type="project" value="UniProtKB-KW"/>
</dbReference>
<name>A0A7X0NDS2_9GAMM</name>
<evidence type="ECO:0000313" key="13">
    <source>
        <dbReference type="EMBL" id="MBB6541579.1"/>
    </source>
</evidence>
<keyword evidence="4 9" id="KW-1133">Transmembrane helix</keyword>
<feature type="domain" description="Methyl-accepting transducer" evidence="10">
    <location>
        <begin position="267"/>
        <end position="503"/>
    </location>
</feature>
<evidence type="ECO:0000256" key="4">
    <source>
        <dbReference type="ARBA" id="ARBA00022989"/>
    </source>
</evidence>
<keyword evidence="2" id="KW-1003">Cell membrane</keyword>
<evidence type="ECO:0000256" key="1">
    <source>
        <dbReference type="ARBA" id="ARBA00004429"/>
    </source>
</evidence>
<dbReference type="InterPro" id="IPR003660">
    <property type="entry name" value="HAMP_dom"/>
</dbReference>
<keyword evidence="2" id="KW-0997">Cell inner membrane</keyword>
<evidence type="ECO:0000259" key="10">
    <source>
        <dbReference type="PROSITE" id="PS50111"/>
    </source>
</evidence>
<dbReference type="Proteomes" id="UP000537141">
    <property type="component" value="Unassembled WGS sequence"/>
</dbReference>
<gene>
    <name evidence="13" type="ORF">HNQ55_000053</name>
</gene>
<evidence type="ECO:0000256" key="5">
    <source>
        <dbReference type="ARBA" id="ARBA00023136"/>
    </source>
</evidence>
<dbReference type="SMART" id="SM00304">
    <property type="entry name" value="HAMP"/>
    <property type="match status" value="1"/>
</dbReference>
<evidence type="ECO:0000259" key="12">
    <source>
        <dbReference type="PROSITE" id="PS50885"/>
    </source>
</evidence>
<feature type="domain" description="T-SNARE coiled-coil homology" evidence="11">
    <location>
        <begin position="463"/>
        <end position="516"/>
    </location>
</feature>
<evidence type="ECO:0000256" key="8">
    <source>
        <dbReference type="PROSITE-ProRule" id="PRU00284"/>
    </source>
</evidence>
<dbReference type="FunFam" id="1.10.287.950:FF:000001">
    <property type="entry name" value="Methyl-accepting chemotaxis sensory transducer"/>
    <property type="match status" value="1"/>
</dbReference>
<keyword evidence="3 9" id="KW-0812">Transmembrane</keyword>
<evidence type="ECO:0000256" key="7">
    <source>
        <dbReference type="ARBA" id="ARBA00029447"/>
    </source>
</evidence>
<dbReference type="PANTHER" id="PTHR32089">
    <property type="entry name" value="METHYL-ACCEPTING CHEMOTAXIS PROTEIN MCPB"/>
    <property type="match status" value="1"/>
</dbReference>
<dbReference type="CDD" id="cd11386">
    <property type="entry name" value="MCP_signal"/>
    <property type="match status" value="1"/>
</dbReference>
<evidence type="ECO:0000256" key="9">
    <source>
        <dbReference type="SAM" id="Phobius"/>
    </source>
</evidence>
<dbReference type="InterPro" id="IPR000727">
    <property type="entry name" value="T_SNARE_dom"/>
</dbReference>
<dbReference type="EMBL" id="JACHHU010000001">
    <property type="protein sequence ID" value="MBB6541579.1"/>
    <property type="molecule type" value="Genomic_DNA"/>
</dbReference>
<protein>
    <submittedName>
        <fullName evidence="13">Methyl-accepting chemotaxis protein</fullName>
    </submittedName>
</protein>
<comment type="similarity">
    <text evidence="7">Belongs to the methyl-accepting chemotaxis (MCP) protein family.</text>
</comment>
<dbReference type="CDD" id="cd06225">
    <property type="entry name" value="HAMP"/>
    <property type="match status" value="1"/>
</dbReference>
<keyword evidence="14" id="KW-1185">Reference proteome</keyword>
<comment type="subcellular location">
    <subcellularLocation>
        <location evidence="1">Cell inner membrane</location>
        <topology evidence="1">Multi-pass membrane protein</topology>
    </subcellularLocation>
</comment>
<dbReference type="SMART" id="SM00283">
    <property type="entry name" value="MA"/>
    <property type="match status" value="1"/>
</dbReference>
<dbReference type="RefSeq" id="WP_184420945.1">
    <property type="nucleotide sequence ID" value="NZ_BAABLB010000029.1"/>
</dbReference>
<proteinExistence type="inferred from homology"/>
<dbReference type="Pfam" id="PF00672">
    <property type="entry name" value="HAMP"/>
    <property type="match status" value="1"/>
</dbReference>
<dbReference type="PROSITE" id="PS50885">
    <property type="entry name" value="HAMP"/>
    <property type="match status" value="1"/>
</dbReference>
<evidence type="ECO:0000313" key="14">
    <source>
        <dbReference type="Proteomes" id="UP000537141"/>
    </source>
</evidence>
<dbReference type="SUPFAM" id="SSF58104">
    <property type="entry name" value="Methyl-accepting chemotaxis protein (MCP) signaling domain"/>
    <property type="match status" value="1"/>
</dbReference>
<keyword evidence="6 8" id="KW-0807">Transducer</keyword>
<organism evidence="13 14">
    <name type="scientific">Thalassotalea piscium</name>
    <dbReference type="NCBI Taxonomy" id="1230533"/>
    <lineage>
        <taxon>Bacteria</taxon>
        <taxon>Pseudomonadati</taxon>
        <taxon>Pseudomonadota</taxon>
        <taxon>Gammaproteobacteria</taxon>
        <taxon>Alteromonadales</taxon>
        <taxon>Colwelliaceae</taxon>
        <taxon>Thalassotalea</taxon>
    </lineage>
</organism>
<feature type="transmembrane region" description="Helical" evidence="9">
    <location>
        <begin position="12"/>
        <end position="30"/>
    </location>
</feature>